<name>A0ABQ3B3N3_9GAMM</name>
<accession>A0ABQ3B3N3</accession>
<comment type="caution">
    <text evidence="2">The sequence shown here is derived from an EMBL/GenBank/DDBJ whole genome shotgun (WGS) entry which is preliminary data.</text>
</comment>
<keyword evidence="3" id="KW-1185">Reference proteome</keyword>
<keyword evidence="1" id="KW-0812">Transmembrane</keyword>
<keyword evidence="1" id="KW-1133">Transmembrane helix</keyword>
<evidence type="ECO:0000313" key="3">
    <source>
        <dbReference type="Proteomes" id="UP000601597"/>
    </source>
</evidence>
<organism evidence="2 3">
    <name type="scientific">Marinobacter zhanjiangensis</name>
    <dbReference type="NCBI Taxonomy" id="578215"/>
    <lineage>
        <taxon>Bacteria</taxon>
        <taxon>Pseudomonadati</taxon>
        <taxon>Pseudomonadota</taxon>
        <taxon>Gammaproteobacteria</taxon>
        <taxon>Pseudomonadales</taxon>
        <taxon>Marinobacteraceae</taxon>
        <taxon>Marinobacter</taxon>
    </lineage>
</organism>
<gene>
    <name evidence="2" type="ORF">GCM10007071_19720</name>
</gene>
<keyword evidence="1" id="KW-0472">Membrane</keyword>
<dbReference type="EMBL" id="BMXV01000004">
    <property type="protein sequence ID" value="GGY72688.1"/>
    <property type="molecule type" value="Genomic_DNA"/>
</dbReference>
<evidence type="ECO:0000256" key="1">
    <source>
        <dbReference type="SAM" id="Phobius"/>
    </source>
</evidence>
<evidence type="ECO:0000313" key="2">
    <source>
        <dbReference type="EMBL" id="GGY72688.1"/>
    </source>
</evidence>
<reference evidence="3" key="1">
    <citation type="journal article" date="2019" name="Int. J. Syst. Evol. Microbiol.">
        <title>The Global Catalogue of Microorganisms (GCM) 10K type strain sequencing project: providing services to taxonomists for standard genome sequencing and annotation.</title>
        <authorList>
            <consortium name="The Broad Institute Genomics Platform"/>
            <consortium name="The Broad Institute Genome Sequencing Center for Infectious Disease"/>
            <person name="Wu L."/>
            <person name="Ma J."/>
        </authorList>
    </citation>
    <scope>NUCLEOTIDE SEQUENCE [LARGE SCALE GENOMIC DNA]</scope>
    <source>
        <strain evidence="3">KCTC 22280</strain>
    </source>
</reference>
<feature type="transmembrane region" description="Helical" evidence="1">
    <location>
        <begin position="48"/>
        <end position="67"/>
    </location>
</feature>
<evidence type="ECO:0008006" key="4">
    <source>
        <dbReference type="Google" id="ProtNLM"/>
    </source>
</evidence>
<dbReference type="Proteomes" id="UP000601597">
    <property type="component" value="Unassembled WGS sequence"/>
</dbReference>
<protein>
    <recommendedName>
        <fullName evidence="4">MYXO-CTERM domain-containing protein</fullName>
    </recommendedName>
</protein>
<dbReference type="RefSeq" id="WP_189575911.1">
    <property type="nucleotide sequence ID" value="NZ_BMXV01000004.1"/>
</dbReference>
<proteinExistence type="predicted"/>
<sequence>MKHKEKECTWAPGMQDADVSYMGQHTWAEIARARKEASRQNGPGSPKGLFIVLGLGVVALAVGGWVFY</sequence>